<sequence length="448" mass="46819">MSGGRSSVSRGPNFTVAAALSVGSGLVVFVLTTILLLLTDLVPDRFRCCRAWIQLIRPGLLPDTVSEPDIMFKDALSSAGVTALVLPGQAAATLLYATTYLDTITTLSLKGSSLQAIASTPGCGANSSWLTPDYANNRIYCLDEGLTTPNGTLSSFGLTSNGTLSQLDIVDTLSGPVSGSSVAAFDISDASSLAPVQAETYTLDAPGPNPERQDAPHPHQALLDPTGQYLLVPDLGSDVIRLYSVDEGGLSFTELEPLAAVPGSGPRHGVFLVTDDGTTYFYLASELANTVTGFEVTYNDDNTLDFTEVYLSSTHGLNGTVPNNETTAAEIAISPDNKFLLVSSRGEGTLKIPNFDPANSTEIVSDPIFTFEIDHSSGALTKIQQFPAGGRIPRQFSISADGSLVAVGLQSDGRVVVIGRDVETGLLTDFVASADVGGQPTSVIFAAE</sequence>
<keyword evidence="2" id="KW-0812">Transmembrane</keyword>
<dbReference type="Pfam" id="PF10282">
    <property type="entry name" value="Lactonase"/>
    <property type="match status" value="1"/>
</dbReference>
<evidence type="ECO:0000256" key="1">
    <source>
        <dbReference type="ARBA" id="ARBA00005564"/>
    </source>
</evidence>
<evidence type="ECO:0000313" key="4">
    <source>
        <dbReference type="Proteomes" id="UP001430848"/>
    </source>
</evidence>
<feature type="transmembrane region" description="Helical" evidence="2">
    <location>
        <begin position="12"/>
        <end position="38"/>
    </location>
</feature>
<keyword evidence="4" id="KW-1185">Reference proteome</keyword>
<dbReference type="PANTHER" id="PTHR30344:SF1">
    <property type="entry name" value="6-PHOSPHOGLUCONOLACTONASE"/>
    <property type="match status" value="1"/>
</dbReference>
<dbReference type="InterPro" id="IPR019405">
    <property type="entry name" value="Lactonase_7-beta_prop"/>
</dbReference>
<evidence type="ECO:0000313" key="3">
    <source>
        <dbReference type="EMBL" id="KAK7738685.1"/>
    </source>
</evidence>
<dbReference type="SUPFAM" id="SSF50974">
    <property type="entry name" value="Nitrous oxide reductase, N-terminal domain"/>
    <property type="match status" value="1"/>
</dbReference>
<accession>A0ABR1PKE1</accession>
<evidence type="ECO:0000256" key="2">
    <source>
        <dbReference type="SAM" id="Phobius"/>
    </source>
</evidence>
<protein>
    <recommendedName>
        <fullName evidence="5">3-carboxymuconate cyclase</fullName>
    </recommendedName>
</protein>
<dbReference type="InterPro" id="IPR015943">
    <property type="entry name" value="WD40/YVTN_repeat-like_dom_sf"/>
</dbReference>
<keyword evidence="2" id="KW-1133">Transmembrane helix</keyword>
<dbReference type="Proteomes" id="UP001430848">
    <property type="component" value="Unassembled WGS sequence"/>
</dbReference>
<organism evidence="3 4">
    <name type="scientific">Diaporthe eres</name>
    <name type="common">Phomopsis oblonga</name>
    <dbReference type="NCBI Taxonomy" id="83184"/>
    <lineage>
        <taxon>Eukaryota</taxon>
        <taxon>Fungi</taxon>
        <taxon>Dikarya</taxon>
        <taxon>Ascomycota</taxon>
        <taxon>Pezizomycotina</taxon>
        <taxon>Sordariomycetes</taxon>
        <taxon>Sordariomycetidae</taxon>
        <taxon>Diaporthales</taxon>
        <taxon>Diaporthaceae</taxon>
        <taxon>Diaporthe</taxon>
        <taxon>Diaporthe eres species complex</taxon>
    </lineage>
</organism>
<evidence type="ECO:0008006" key="5">
    <source>
        <dbReference type="Google" id="ProtNLM"/>
    </source>
</evidence>
<comment type="similarity">
    <text evidence="1">Belongs to the cycloisomerase 2 family.</text>
</comment>
<keyword evidence="2" id="KW-0472">Membrane</keyword>
<proteinExistence type="inferred from homology"/>
<dbReference type="InterPro" id="IPR011045">
    <property type="entry name" value="N2O_reductase_N"/>
</dbReference>
<comment type="caution">
    <text evidence="3">The sequence shown here is derived from an EMBL/GenBank/DDBJ whole genome shotgun (WGS) entry which is preliminary data.</text>
</comment>
<dbReference type="PANTHER" id="PTHR30344">
    <property type="entry name" value="6-PHOSPHOGLUCONOLACTONASE-RELATED"/>
    <property type="match status" value="1"/>
</dbReference>
<gene>
    <name evidence="3" type="ORF">SLS63_002022</name>
</gene>
<dbReference type="EMBL" id="JAKNSF020000005">
    <property type="protein sequence ID" value="KAK7738685.1"/>
    <property type="molecule type" value="Genomic_DNA"/>
</dbReference>
<name>A0ABR1PKE1_DIAER</name>
<reference evidence="3 4" key="1">
    <citation type="submission" date="2024-02" db="EMBL/GenBank/DDBJ databases">
        <title>De novo assembly and annotation of 12 fungi associated with fruit tree decline syndrome in Ontario, Canada.</title>
        <authorList>
            <person name="Sulman M."/>
            <person name="Ellouze W."/>
            <person name="Ilyukhin E."/>
        </authorList>
    </citation>
    <scope>NUCLEOTIDE SEQUENCE [LARGE SCALE GENOMIC DNA]</scope>
    <source>
        <strain evidence="3 4">M169</strain>
    </source>
</reference>
<dbReference type="InterPro" id="IPR050282">
    <property type="entry name" value="Cycloisomerase_2"/>
</dbReference>
<dbReference type="Gene3D" id="2.130.10.10">
    <property type="entry name" value="YVTN repeat-like/Quinoprotein amine dehydrogenase"/>
    <property type="match status" value="1"/>
</dbReference>